<protein>
    <submittedName>
        <fullName evidence="1">Uncharacterized protein</fullName>
    </submittedName>
</protein>
<organism evidence="1 2">
    <name type="scientific">Actinoallomurus oryzae</name>
    <dbReference type="NCBI Taxonomy" id="502180"/>
    <lineage>
        <taxon>Bacteria</taxon>
        <taxon>Bacillati</taxon>
        <taxon>Actinomycetota</taxon>
        <taxon>Actinomycetes</taxon>
        <taxon>Streptosporangiales</taxon>
        <taxon>Thermomonosporaceae</taxon>
        <taxon>Actinoallomurus</taxon>
    </lineage>
</organism>
<name>A0ABP8QTA1_9ACTN</name>
<sequence>MLVGTGAGIQPNNDPATPWRYIDGEHRVAAHFEQGVRRTVIQRFELLDLATGQPIE</sequence>
<dbReference type="EMBL" id="BAABHF010000045">
    <property type="protein sequence ID" value="GAA4510283.1"/>
    <property type="molecule type" value="Genomic_DNA"/>
</dbReference>
<reference evidence="2" key="1">
    <citation type="journal article" date="2019" name="Int. J. Syst. Evol. Microbiol.">
        <title>The Global Catalogue of Microorganisms (GCM) 10K type strain sequencing project: providing services to taxonomists for standard genome sequencing and annotation.</title>
        <authorList>
            <consortium name="The Broad Institute Genomics Platform"/>
            <consortium name="The Broad Institute Genome Sequencing Center for Infectious Disease"/>
            <person name="Wu L."/>
            <person name="Ma J."/>
        </authorList>
    </citation>
    <scope>NUCLEOTIDE SEQUENCE [LARGE SCALE GENOMIC DNA]</scope>
    <source>
        <strain evidence="2">JCM 17933</strain>
    </source>
</reference>
<keyword evidence="2" id="KW-1185">Reference proteome</keyword>
<dbReference type="RefSeq" id="WP_345471691.1">
    <property type="nucleotide sequence ID" value="NZ_BAABHF010000045.1"/>
</dbReference>
<evidence type="ECO:0000313" key="2">
    <source>
        <dbReference type="Proteomes" id="UP001500503"/>
    </source>
</evidence>
<gene>
    <name evidence="1" type="ORF">GCM10023191_072690</name>
</gene>
<accession>A0ABP8QTA1</accession>
<evidence type="ECO:0000313" key="1">
    <source>
        <dbReference type="EMBL" id="GAA4510283.1"/>
    </source>
</evidence>
<proteinExistence type="predicted"/>
<dbReference type="Proteomes" id="UP001500503">
    <property type="component" value="Unassembled WGS sequence"/>
</dbReference>
<comment type="caution">
    <text evidence="1">The sequence shown here is derived from an EMBL/GenBank/DDBJ whole genome shotgun (WGS) entry which is preliminary data.</text>
</comment>